<dbReference type="OrthoDB" id="9805533at2"/>
<dbReference type="Proteomes" id="UP000294737">
    <property type="component" value="Unassembled WGS sequence"/>
</dbReference>
<evidence type="ECO:0000313" key="9">
    <source>
        <dbReference type="Proteomes" id="UP000294737"/>
    </source>
</evidence>
<dbReference type="SUPFAM" id="SSF140490">
    <property type="entry name" value="Nqo1C-terminal domain-like"/>
    <property type="match status" value="1"/>
</dbReference>
<protein>
    <submittedName>
        <fullName evidence="8">NAD-dependent formate dehydrogenase flavoprotein subunit</fullName>
    </submittedName>
</protein>
<evidence type="ECO:0000256" key="4">
    <source>
        <dbReference type="ARBA" id="ARBA00022723"/>
    </source>
</evidence>
<keyword evidence="6" id="KW-0411">Iron-sulfur</keyword>
<dbReference type="InterPro" id="IPR036249">
    <property type="entry name" value="Thioredoxin-like_sf"/>
</dbReference>
<dbReference type="InterPro" id="IPR041921">
    <property type="entry name" value="NuoE_N"/>
</dbReference>
<dbReference type="EMBL" id="SNWF01000006">
    <property type="protein sequence ID" value="TDN88967.1"/>
    <property type="molecule type" value="Genomic_DNA"/>
</dbReference>
<dbReference type="AlphaFoldDB" id="A0A4R6G3N3"/>
<dbReference type="InterPro" id="IPR011538">
    <property type="entry name" value="Nuo51_FMN-bd"/>
</dbReference>
<comment type="caution">
    <text evidence="8">The sequence shown here is derived from an EMBL/GenBank/DDBJ whole genome shotgun (WGS) entry which is preliminary data.</text>
</comment>
<evidence type="ECO:0000256" key="1">
    <source>
        <dbReference type="ARBA" id="ARBA00001917"/>
    </source>
</evidence>
<dbReference type="SUPFAM" id="SSF142019">
    <property type="entry name" value="Nqo1 FMN-binding domain-like"/>
    <property type="match status" value="1"/>
</dbReference>
<dbReference type="RefSeq" id="WP_112992854.1">
    <property type="nucleotide sequence ID" value="NZ_PTLZ01000004.1"/>
</dbReference>
<keyword evidence="3" id="KW-0004">4Fe-4S</keyword>
<organism evidence="8 9">
    <name type="scientific">Herminiimonas fonticola</name>
    <dbReference type="NCBI Taxonomy" id="303380"/>
    <lineage>
        <taxon>Bacteria</taxon>
        <taxon>Pseudomonadati</taxon>
        <taxon>Pseudomonadota</taxon>
        <taxon>Betaproteobacteria</taxon>
        <taxon>Burkholderiales</taxon>
        <taxon>Oxalobacteraceae</taxon>
        <taxon>Herminiimonas</taxon>
    </lineage>
</organism>
<dbReference type="SUPFAM" id="SSF142984">
    <property type="entry name" value="Nqo1 middle domain-like"/>
    <property type="match status" value="1"/>
</dbReference>
<evidence type="ECO:0000256" key="5">
    <source>
        <dbReference type="ARBA" id="ARBA00023004"/>
    </source>
</evidence>
<dbReference type="GO" id="GO:0010181">
    <property type="term" value="F:FMN binding"/>
    <property type="evidence" value="ECO:0007669"/>
    <property type="project" value="InterPro"/>
</dbReference>
<dbReference type="InterPro" id="IPR001949">
    <property type="entry name" value="NADH-UbQ_OxRdtase_51kDa_CS"/>
</dbReference>
<dbReference type="SUPFAM" id="SSF52833">
    <property type="entry name" value="Thioredoxin-like"/>
    <property type="match status" value="1"/>
</dbReference>
<dbReference type="PANTHER" id="PTHR43578:SF3">
    <property type="entry name" value="NADH-QUINONE OXIDOREDUCTASE SUBUNIT F"/>
    <property type="match status" value="1"/>
</dbReference>
<dbReference type="Gene3D" id="3.40.30.10">
    <property type="entry name" value="Glutaredoxin"/>
    <property type="match status" value="1"/>
</dbReference>
<evidence type="ECO:0000259" key="7">
    <source>
        <dbReference type="SMART" id="SM00928"/>
    </source>
</evidence>
<feature type="domain" description="NADH-ubiquinone oxidoreductase 51kDa subunit iron-sulphur binding" evidence="7">
    <location>
        <begin position="490"/>
        <end position="535"/>
    </location>
</feature>
<dbReference type="FunFam" id="3.10.20.600:FF:000006">
    <property type="entry name" value="Formate dehydrogenase, beta subunit"/>
    <property type="match status" value="1"/>
</dbReference>
<gene>
    <name evidence="8" type="ORF">EV677_2554</name>
</gene>
<dbReference type="InterPro" id="IPR037207">
    <property type="entry name" value="Nuop51_4Fe4S-bd_sf"/>
</dbReference>
<dbReference type="Pfam" id="PF10589">
    <property type="entry name" value="NADH_4Fe-4S"/>
    <property type="match status" value="1"/>
</dbReference>
<reference evidence="8 9" key="1">
    <citation type="submission" date="2019-03" db="EMBL/GenBank/DDBJ databases">
        <title>Genomic Encyclopedia of Type Strains, Phase IV (KMG-IV): sequencing the most valuable type-strain genomes for metagenomic binning, comparative biology and taxonomic classification.</title>
        <authorList>
            <person name="Goeker M."/>
        </authorList>
    </citation>
    <scope>NUCLEOTIDE SEQUENCE [LARGE SCALE GENOMIC DNA]</scope>
    <source>
        <strain evidence="8 9">DSM 18555</strain>
    </source>
</reference>
<evidence type="ECO:0000256" key="2">
    <source>
        <dbReference type="ARBA" id="ARBA00007523"/>
    </source>
</evidence>
<dbReference type="PANTHER" id="PTHR43578">
    <property type="entry name" value="NADH-QUINONE OXIDOREDUCTASE SUBUNIT F"/>
    <property type="match status" value="1"/>
</dbReference>
<comment type="similarity">
    <text evidence="2">Belongs to the complex I 51 kDa subunit family.</text>
</comment>
<dbReference type="PROSITE" id="PS00644">
    <property type="entry name" value="COMPLEX1_51K_1"/>
    <property type="match status" value="1"/>
</dbReference>
<dbReference type="InterPro" id="IPR037225">
    <property type="entry name" value="Nuo51_FMN-bd_sf"/>
</dbReference>
<name>A0A4R6G3N3_9BURK</name>
<dbReference type="InterPro" id="IPR019575">
    <property type="entry name" value="Nuop51_4Fe4S-bd"/>
</dbReference>
<dbReference type="GO" id="GO:0046872">
    <property type="term" value="F:metal ion binding"/>
    <property type="evidence" value="ECO:0007669"/>
    <property type="project" value="UniProtKB-KW"/>
</dbReference>
<evidence type="ECO:0000313" key="8">
    <source>
        <dbReference type="EMBL" id="TDN88967.1"/>
    </source>
</evidence>
<dbReference type="InterPro" id="IPR019554">
    <property type="entry name" value="Soluble_ligand-bd"/>
</dbReference>
<keyword evidence="4" id="KW-0479">Metal-binding</keyword>
<dbReference type="Pfam" id="PF01512">
    <property type="entry name" value="Complex1_51K"/>
    <property type="match status" value="1"/>
</dbReference>
<keyword evidence="5" id="KW-0408">Iron</keyword>
<dbReference type="SMART" id="SM00928">
    <property type="entry name" value="NADH_4Fe-4S"/>
    <property type="match status" value="1"/>
</dbReference>
<accession>A0A4R6G3N3</accession>
<dbReference type="Gene3D" id="3.10.20.600">
    <property type="match status" value="1"/>
</dbReference>
<evidence type="ECO:0000256" key="3">
    <source>
        <dbReference type="ARBA" id="ARBA00022485"/>
    </source>
</evidence>
<dbReference type="Gene3D" id="3.40.50.11540">
    <property type="entry name" value="NADH-ubiquinone oxidoreductase 51kDa subunit"/>
    <property type="match status" value="1"/>
</dbReference>
<dbReference type="GO" id="GO:0051539">
    <property type="term" value="F:4 iron, 4 sulfur cluster binding"/>
    <property type="evidence" value="ECO:0007669"/>
    <property type="project" value="UniProtKB-KW"/>
</dbReference>
<proteinExistence type="inferred from homology"/>
<keyword evidence="9" id="KW-1185">Reference proteome</keyword>
<dbReference type="Pfam" id="PF01257">
    <property type="entry name" value="2Fe-2S_thioredx"/>
    <property type="match status" value="1"/>
</dbReference>
<dbReference type="CDD" id="cd03082">
    <property type="entry name" value="TRX_Fd_NuoE_W_FDH_beta"/>
    <property type="match status" value="1"/>
</dbReference>
<evidence type="ECO:0000256" key="6">
    <source>
        <dbReference type="ARBA" id="ARBA00023014"/>
    </source>
</evidence>
<dbReference type="Gene3D" id="1.20.1440.230">
    <property type="entry name" value="NADH-ubiquinone oxidoreductase 51kDa subunit, iron-sulphur binding domain"/>
    <property type="match status" value="1"/>
</dbReference>
<comment type="cofactor">
    <cofactor evidence="1">
        <name>FMN</name>
        <dbReference type="ChEBI" id="CHEBI:58210"/>
    </cofactor>
</comment>
<dbReference type="GO" id="GO:0008137">
    <property type="term" value="F:NADH dehydrogenase (ubiquinone) activity"/>
    <property type="evidence" value="ECO:0007669"/>
    <property type="project" value="InterPro"/>
</dbReference>
<sequence length="567" mass="62096">MNHKVIPIAVQEVVNTKERKRQAPKGRRVDPIALEEVRALLGDESRQADLLIEHLHKIQDKFGSLASSHLAALAQEMRLAQTEVYEVASFYHHFDIVKEGEEAPQALTVRVCDGLSCEMAGARDLLAKLPKILGKEVRVIAAPCVGRCEQAPVAVVGQNPVIHATCEAVQATVESKQITQAPGDIVNFAGYQSAGGYDLLKKCVSGERDVESVIKTMEDSGLRGLGGAGFPSGRKWRIVRGEKGPRLMAVNIDEGEPGTFKDRVYLEKDPHRFLEGMLIAAWAVDIQTIYIYLRDEYHGCRTMLEAELAKLKANPPIANMPEIFLRRGAGAYICGEESAMIESIEGKRGMPRLRPPYVAQVGLFGRPTLEHNFETLYWVRDILEKGGDWFTSHGRHGRKGLRSYSVSGRVKNPGVKLAPAGITIQELIDEHCGGMLEGQTFYGYLPGGASGGILPATMNDIPLDFDTLQPYGCFIGSAAVIVMSDKDTAVQAARNMMDFFKHESCGQCTPCRVGTAKAAELIKKPKWDIGLLEDLSLVMRDSSICGLGQAAPNPIDCVVKYFPHELA</sequence>
<dbReference type="Gene3D" id="1.10.10.1590">
    <property type="entry name" value="NADH-quinone oxidoreductase subunit E"/>
    <property type="match status" value="1"/>
</dbReference>
<dbReference type="Pfam" id="PF10531">
    <property type="entry name" value="SLBB"/>
    <property type="match status" value="1"/>
</dbReference>
<dbReference type="PROSITE" id="PS00645">
    <property type="entry name" value="COMPLEX1_51K_2"/>
    <property type="match status" value="1"/>
</dbReference>